<dbReference type="Pfam" id="PF01850">
    <property type="entry name" value="PIN"/>
    <property type="match status" value="1"/>
</dbReference>
<evidence type="ECO:0000256" key="5">
    <source>
        <dbReference type="ARBA" id="ARBA00022801"/>
    </source>
</evidence>
<dbReference type="InterPro" id="IPR002716">
    <property type="entry name" value="PIN_dom"/>
</dbReference>
<feature type="domain" description="PIN" evidence="8">
    <location>
        <begin position="3"/>
        <end position="126"/>
    </location>
</feature>
<dbReference type="GO" id="GO:0016787">
    <property type="term" value="F:hydrolase activity"/>
    <property type="evidence" value="ECO:0007669"/>
    <property type="project" value="UniProtKB-KW"/>
</dbReference>
<dbReference type="InterPro" id="IPR029060">
    <property type="entry name" value="PIN-like_dom_sf"/>
</dbReference>
<keyword evidence="5" id="KW-0378">Hydrolase</keyword>
<organism evidence="9 10">
    <name type="scientific">Candidatus Desulfatibia vada</name>
    <dbReference type="NCBI Taxonomy" id="2841696"/>
    <lineage>
        <taxon>Bacteria</taxon>
        <taxon>Pseudomonadati</taxon>
        <taxon>Thermodesulfobacteriota</taxon>
        <taxon>Desulfobacteria</taxon>
        <taxon>Desulfobacterales</taxon>
        <taxon>Desulfobacterales incertae sedis</taxon>
        <taxon>Candidatus Desulfatibia</taxon>
    </lineage>
</organism>
<gene>
    <name evidence="9" type="ORF">H8D96_13840</name>
</gene>
<evidence type="ECO:0000256" key="4">
    <source>
        <dbReference type="ARBA" id="ARBA00022723"/>
    </source>
</evidence>
<evidence type="ECO:0000256" key="7">
    <source>
        <dbReference type="ARBA" id="ARBA00038093"/>
    </source>
</evidence>
<evidence type="ECO:0000256" key="2">
    <source>
        <dbReference type="ARBA" id="ARBA00022649"/>
    </source>
</evidence>
<dbReference type="CDD" id="cd18746">
    <property type="entry name" value="PIN_VapC4-5_FitB-like"/>
    <property type="match status" value="1"/>
</dbReference>
<evidence type="ECO:0000256" key="1">
    <source>
        <dbReference type="ARBA" id="ARBA00001946"/>
    </source>
</evidence>
<proteinExistence type="inferred from homology"/>
<keyword evidence="4" id="KW-0479">Metal-binding</keyword>
<keyword evidence="3" id="KW-0540">Nuclease</keyword>
<dbReference type="Gene3D" id="3.40.50.1010">
    <property type="entry name" value="5'-nuclease"/>
    <property type="match status" value="1"/>
</dbReference>
<keyword evidence="2" id="KW-1277">Toxin-antitoxin system</keyword>
<name>A0A8J6NV16_9BACT</name>
<dbReference type="GO" id="GO:0004518">
    <property type="term" value="F:nuclease activity"/>
    <property type="evidence" value="ECO:0007669"/>
    <property type="project" value="UniProtKB-KW"/>
</dbReference>
<protein>
    <submittedName>
        <fullName evidence="9">Type II toxin-antitoxin system VapC family toxin</fullName>
    </submittedName>
</protein>
<evidence type="ECO:0000313" key="9">
    <source>
        <dbReference type="EMBL" id="MBC8432988.1"/>
    </source>
</evidence>
<comment type="cofactor">
    <cofactor evidence="1">
        <name>Mg(2+)</name>
        <dbReference type="ChEBI" id="CHEBI:18420"/>
    </cofactor>
</comment>
<dbReference type="InterPro" id="IPR050556">
    <property type="entry name" value="Type_II_TA_system_RNase"/>
</dbReference>
<dbReference type="SUPFAM" id="SSF88723">
    <property type="entry name" value="PIN domain-like"/>
    <property type="match status" value="1"/>
</dbReference>
<dbReference type="AlphaFoldDB" id="A0A8J6NV16"/>
<dbReference type="PANTHER" id="PTHR33653">
    <property type="entry name" value="RIBONUCLEASE VAPC2"/>
    <property type="match status" value="1"/>
</dbReference>
<sequence>MNYLLDTYVISELVKPSPDAKVVAWLSSTPTERLYLSVITIGEVRKGLTKLPDSKRKDRLTNWLNTLLEDYQNRIYPINLTVAENWGIIQGNAEKSGKPMSSLDSLIAAIAYTHNLILVTRNERDFEASNLPIQNPWAALPG</sequence>
<comment type="similarity">
    <text evidence="7">Belongs to the PINc/VapC protein family.</text>
</comment>
<reference evidence="9 10" key="1">
    <citation type="submission" date="2020-08" db="EMBL/GenBank/DDBJ databases">
        <title>Bridging the membrane lipid divide: bacteria of the FCB group superphylum have the potential to synthesize archaeal ether lipids.</title>
        <authorList>
            <person name="Villanueva L."/>
            <person name="Von Meijenfeldt F.A.B."/>
            <person name="Westbye A.B."/>
            <person name="Yadav S."/>
            <person name="Hopmans E.C."/>
            <person name="Dutilh B.E."/>
            <person name="Sinninghe Damste J.S."/>
        </authorList>
    </citation>
    <scope>NUCLEOTIDE SEQUENCE [LARGE SCALE GENOMIC DNA]</scope>
    <source>
        <strain evidence="9">NIOZ-UU17</strain>
    </source>
</reference>
<evidence type="ECO:0000256" key="6">
    <source>
        <dbReference type="ARBA" id="ARBA00022842"/>
    </source>
</evidence>
<evidence type="ECO:0000313" key="10">
    <source>
        <dbReference type="Proteomes" id="UP000605201"/>
    </source>
</evidence>
<dbReference type="PANTHER" id="PTHR33653:SF1">
    <property type="entry name" value="RIBONUCLEASE VAPC2"/>
    <property type="match status" value="1"/>
</dbReference>
<dbReference type="EMBL" id="JACNIG010000259">
    <property type="protein sequence ID" value="MBC8432988.1"/>
    <property type="molecule type" value="Genomic_DNA"/>
</dbReference>
<dbReference type="GO" id="GO:0046872">
    <property type="term" value="F:metal ion binding"/>
    <property type="evidence" value="ECO:0007669"/>
    <property type="project" value="UniProtKB-KW"/>
</dbReference>
<comment type="caution">
    <text evidence="9">The sequence shown here is derived from an EMBL/GenBank/DDBJ whole genome shotgun (WGS) entry which is preliminary data.</text>
</comment>
<dbReference type="Proteomes" id="UP000605201">
    <property type="component" value="Unassembled WGS sequence"/>
</dbReference>
<keyword evidence="6" id="KW-0460">Magnesium</keyword>
<accession>A0A8J6NV16</accession>
<evidence type="ECO:0000259" key="8">
    <source>
        <dbReference type="Pfam" id="PF01850"/>
    </source>
</evidence>
<evidence type="ECO:0000256" key="3">
    <source>
        <dbReference type="ARBA" id="ARBA00022722"/>
    </source>
</evidence>